<comment type="subcellular location">
    <subcellularLocation>
        <location evidence="1">Cell membrane</location>
        <topology evidence="1">Multi-pass membrane protein</topology>
    </subcellularLocation>
</comment>
<dbReference type="AlphaFoldDB" id="A0A6C2C6N6"/>
<sequence length="716" mass="80318">MTFKYVSQIDERDCGVAALSMILNKYGQTNSLASLRALAKTDLEGTTALGIVRAAEKLNFETKAIRADTSLMEVKDLPLPFIVHVNKDGKYPHYYVIYGVHRNYLKIADPDPLIGKIRMNYERFSKEWSGVAIFMAPMPNFKPVKDKESSFFSYVPLILRQRKIIANIILAALLITTVGIGSSFYLQGVLDTYIPNGMKSTLDIVSVGLIVAYIIQQVLNYAKSYLLLVLGQRLSIDVILSYIKHLFVLPMNFFETRRVGEITSRFSDANTIIDAISNIILSIFLDFGILLMVGVTLLIQNSKLFLLSLAEIPIYLVVLWIFSNPFTQLSKEQMQAGSILNSTIIESLNGVETIKSLAGERVTYSKVDREFVDVLKKSFKFQKAVQLQDSIKNFFRLMFNVLILWYGSSLVIKNIISVGQLMAFNALLAYFTDPLQNILNLQSKLQAARVANHRLNEVYLVPSEFGINSEDSMSVPINNDIEVKNLNFSYNYGILKLKNVNLHVKFGEKIALVGASGSGKSTLAKLLVNFFDVADKDSKILLGNIDIHKMDKTLLRKKITYLPQEPYTFTGNILDNLSLGAANDITNKDILWATEIADIRKDIEELPNGFETEISENTGFSGGQRQRLSIARALLTGSDILILDESTSNLDVLTEKKVIDNLLSIKDKTIIFVAHRLNIARKSARVLVMRDGEIVEEGTHEKLLLSDGYYTQLFNG</sequence>
<feature type="transmembrane region" description="Helical" evidence="13">
    <location>
        <begin position="164"/>
        <end position="184"/>
    </location>
</feature>
<evidence type="ECO:0000256" key="1">
    <source>
        <dbReference type="ARBA" id="ARBA00004651"/>
    </source>
</evidence>
<evidence type="ECO:0000313" key="18">
    <source>
        <dbReference type="Proteomes" id="UP000371977"/>
    </source>
</evidence>
<dbReference type="Pfam" id="PF00005">
    <property type="entry name" value="ABC_tran"/>
    <property type="match status" value="1"/>
</dbReference>
<dbReference type="Pfam" id="PF00664">
    <property type="entry name" value="ABC_membrane"/>
    <property type="match status" value="1"/>
</dbReference>
<feature type="transmembrane region" description="Helical" evidence="13">
    <location>
        <begin position="304"/>
        <end position="322"/>
    </location>
</feature>
<dbReference type="GO" id="GO:0005886">
    <property type="term" value="C:plasma membrane"/>
    <property type="evidence" value="ECO:0007669"/>
    <property type="project" value="UniProtKB-SubCell"/>
</dbReference>
<dbReference type="Gene3D" id="1.20.1560.10">
    <property type="entry name" value="ABC transporter type 1, transmembrane domain"/>
    <property type="match status" value="1"/>
</dbReference>
<dbReference type="FunFam" id="3.40.50.300:FF:000854">
    <property type="entry name" value="Multidrug ABC transporter ATP-binding protein"/>
    <property type="match status" value="1"/>
</dbReference>
<dbReference type="GO" id="GO:0005524">
    <property type="term" value="F:ATP binding"/>
    <property type="evidence" value="ECO:0007669"/>
    <property type="project" value="UniProtKB-KW"/>
</dbReference>
<dbReference type="GO" id="GO:0006508">
    <property type="term" value="P:proteolysis"/>
    <property type="evidence" value="ECO:0007669"/>
    <property type="project" value="UniProtKB-KW"/>
</dbReference>
<protein>
    <submittedName>
        <fullName evidence="17">Peptide cleavage/export ABC transporter</fullName>
    </submittedName>
</protein>
<dbReference type="Pfam" id="PF03412">
    <property type="entry name" value="Peptidase_C39"/>
    <property type="match status" value="1"/>
</dbReference>
<dbReference type="CDD" id="cd18570">
    <property type="entry name" value="ABC_6TM_PCAT1_LagD_like"/>
    <property type="match status" value="1"/>
</dbReference>
<dbReference type="InterPro" id="IPR017871">
    <property type="entry name" value="ABC_transporter-like_CS"/>
</dbReference>
<dbReference type="CDD" id="cd02418">
    <property type="entry name" value="Peptidase_C39B"/>
    <property type="match status" value="1"/>
</dbReference>
<keyword evidence="18" id="KW-1185">Reference proteome</keyword>
<dbReference type="PROSITE" id="PS50990">
    <property type="entry name" value="PEPTIDASE_C39"/>
    <property type="match status" value="1"/>
</dbReference>
<dbReference type="GO" id="GO:0016887">
    <property type="term" value="F:ATP hydrolysis activity"/>
    <property type="evidence" value="ECO:0007669"/>
    <property type="project" value="InterPro"/>
</dbReference>
<keyword evidence="4" id="KW-0645">Protease</keyword>
<dbReference type="GO" id="GO:0015421">
    <property type="term" value="F:ABC-type oligopeptide transporter activity"/>
    <property type="evidence" value="ECO:0007669"/>
    <property type="project" value="TreeGrafter"/>
</dbReference>
<keyword evidence="12 13" id="KW-0472">Membrane</keyword>
<dbReference type="InterPro" id="IPR011527">
    <property type="entry name" value="ABC1_TM_dom"/>
</dbReference>
<dbReference type="PANTHER" id="PTHR43394">
    <property type="entry name" value="ATP-DEPENDENT PERMEASE MDL1, MITOCHONDRIAL"/>
    <property type="match status" value="1"/>
</dbReference>
<evidence type="ECO:0000256" key="10">
    <source>
        <dbReference type="ARBA" id="ARBA00022967"/>
    </source>
</evidence>
<dbReference type="InterPro" id="IPR005074">
    <property type="entry name" value="Peptidase_C39"/>
</dbReference>
<evidence type="ECO:0000256" key="4">
    <source>
        <dbReference type="ARBA" id="ARBA00022670"/>
    </source>
</evidence>
<evidence type="ECO:0000259" key="16">
    <source>
        <dbReference type="PROSITE" id="PS50990"/>
    </source>
</evidence>
<evidence type="ECO:0000259" key="14">
    <source>
        <dbReference type="PROSITE" id="PS50893"/>
    </source>
</evidence>
<proteinExistence type="predicted"/>
<name>A0A6C2C6N6_9LACO</name>
<evidence type="ECO:0000256" key="13">
    <source>
        <dbReference type="SAM" id="Phobius"/>
    </source>
</evidence>
<dbReference type="OrthoDB" id="9802264at2"/>
<dbReference type="InterPro" id="IPR027417">
    <property type="entry name" value="P-loop_NTPase"/>
</dbReference>
<dbReference type="Proteomes" id="UP000371977">
    <property type="component" value="Unassembled WGS sequence"/>
</dbReference>
<dbReference type="GO" id="GO:0043214">
    <property type="term" value="F:ABC-type bacteriocin transporter activity"/>
    <property type="evidence" value="ECO:0007669"/>
    <property type="project" value="InterPro"/>
</dbReference>
<evidence type="ECO:0000256" key="12">
    <source>
        <dbReference type="ARBA" id="ARBA00023136"/>
    </source>
</evidence>
<dbReference type="Gene3D" id="3.90.70.10">
    <property type="entry name" value="Cysteine proteinases"/>
    <property type="match status" value="1"/>
</dbReference>
<evidence type="ECO:0000256" key="9">
    <source>
        <dbReference type="ARBA" id="ARBA00022840"/>
    </source>
</evidence>
<dbReference type="PROSITE" id="PS50929">
    <property type="entry name" value="ABC_TM1F"/>
    <property type="match status" value="1"/>
</dbReference>
<feature type="domain" description="Peptidase C39" evidence="16">
    <location>
        <begin position="8"/>
        <end position="135"/>
    </location>
</feature>
<evidence type="ECO:0000256" key="5">
    <source>
        <dbReference type="ARBA" id="ARBA00022692"/>
    </source>
</evidence>
<evidence type="ECO:0000256" key="6">
    <source>
        <dbReference type="ARBA" id="ARBA00022741"/>
    </source>
</evidence>
<dbReference type="InterPro" id="IPR036640">
    <property type="entry name" value="ABC1_TM_sf"/>
</dbReference>
<keyword evidence="11 13" id="KW-1133">Transmembrane helix</keyword>
<comment type="caution">
    <text evidence="17">The sequence shown here is derived from an EMBL/GenBank/DDBJ whole genome shotgun (WGS) entry which is preliminary data.</text>
</comment>
<keyword evidence="10" id="KW-1278">Translocase</keyword>
<keyword evidence="6" id="KW-0547">Nucleotide-binding</keyword>
<keyword evidence="2" id="KW-0813">Transport</keyword>
<reference evidence="17 18" key="1">
    <citation type="submission" date="2019-01" db="EMBL/GenBank/DDBJ databases">
        <title>Weissella sp. nov., a novel lactic acid bacterium isolated from animal feces.</title>
        <authorList>
            <person name="Wang L.-T."/>
        </authorList>
    </citation>
    <scope>NUCLEOTIDE SEQUENCE [LARGE SCALE GENOMIC DNA]</scope>
    <source>
        <strain evidence="17 18">8H-2</strain>
    </source>
</reference>
<dbReference type="Gene3D" id="3.40.50.300">
    <property type="entry name" value="P-loop containing nucleotide triphosphate hydrolases"/>
    <property type="match status" value="1"/>
</dbReference>
<keyword evidence="5 13" id="KW-0812">Transmembrane</keyword>
<dbReference type="RefSeq" id="WP_148622582.1">
    <property type="nucleotide sequence ID" value="NZ_SDGZ01000014.1"/>
</dbReference>
<keyword evidence="7" id="KW-0378">Hydrolase</keyword>
<dbReference type="SUPFAM" id="SSF90123">
    <property type="entry name" value="ABC transporter transmembrane region"/>
    <property type="match status" value="1"/>
</dbReference>
<evidence type="ECO:0000256" key="8">
    <source>
        <dbReference type="ARBA" id="ARBA00022807"/>
    </source>
</evidence>
<dbReference type="NCBIfam" id="TIGR01193">
    <property type="entry name" value="bacteriocin_ABC"/>
    <property type="match status" value="1"/>
</dbReference>
<accession>A0A6C2C6N6</accession>
<dbReference type="PROSITE" id="PS00211">
    <property type="entry name" value="ABC_TRANSPORTER_1"/>
    <property type="match status" value="1"/>
</dbReference>
<evidence type="ECO:0000256" key="3">
    <source>
        <dbReference type="ARBA" id="ARBA00022475"/>
    </source>
</evidence>
<dbReference type="InterPro" id="IPR039421">
    <property type="entry name" value="Type_1_exporter"/>
</dbReference>
<dbReference type="SMART" id="SM00382">
    <property type="entry name" value="AAA"/>
    <property type="match status" value="1"/>
</dbReference>
<evidence type="ECO:0000256" key="11">
    <source>
        <dbReference type="ARBA" id="ARBA00022989"/>
    </source>
</evidence>
<dbReference type="InterPro" id="IPR005897">
    <property type="entry name" value="Pept_C39_ABC_bacteriocin"/>
</dbReference>
<keyword evidence="9" id="KW-0067">ATP-binding</keyword>
<dbReference type="PANTHER" id="PTHR43394:SF1">
    <property type="entry name" value="ATP-BINDING CASSETTE SUB-FAMILY B MEMBER 10, MITOCHONDRIAL"/>
    <property type="match status" value="1"/>
</dbReference>
<keyword evidence="3" id="KW-1003">Cell membrane</keyword>
<gene>
    <name evidence="17" type="ORF">ESZ50_05450</name>
</gene>
<feature type="domain" description="ABC transporter" evidence="14">
    <location>
        <begin position="481"/>
        <end position="716"/>
    </location>
</feature>
<feature type="domain" description="ABC transmembrane type-1" evidence="15">
    <location>
        <begin position="168"/>
        <end position="447"/>
    </location>
</feature>
<dbReference type="InterPro" id="IPR003593">
    <property type="entry name" value="AAA+_ATPase"/>
</dbReference>
<evidence type="ECO:0000313" key="17">
    <source>
        <dbReference type="EMBL" id="TYC49590.1"/>
    </source>
</evidence>
<evidence type="ECO:0000256" key="2">
    <source>
        <dbReference type="ARBA" id="ARBA00022448"/>
    </source>
</evidence>
<dbReference type="EMBL" id="SDGZ01000014">
    <property type="protein sequence ID" value="TYC49590.1"/>
    <property type="molecule type" value="Genomic_DNA"/>
</dbReference>
<organism evidence="17 18">
    <name type="scientific">Weissella muntiaci</name>
    <dbReference type="NCBI Taxonomy" id="2508881"/>
    <lineage>
        <taxon>Bacteria</taxon>
        <taxon>Bacillati</taxon>
        <taxon>Bacillota</taxon>
        <taxon>Bacilli</taxon>
        <taxon>Lactobacillales</taxon>
        <taxon>Lactobacillaceae</taxon>
        <taxon>Weissella</taxon>
    </lineage>
</organism>
<dbReference type="InterPro" id="IPR003439">
    <property type="entry name" value="ABC_transporter-like_ATP-bd"/>
</dbReference>
<dbReference type="GO" id="GO:0008234">
    <property type="term" value="F:cysteine-type peptidase activity"/>
    <property type="evidence" value="ECO:0007669"/>
    <property type="project" value="UniProtKB-KW"/>
</dbReference>
<dbReference type="SUPFAM" id="SSF52540">
    <property type="entry name" value="P-loop containing nucleoside triphosphate hydrolases"/>
    <property type="match status" value="1"/>
</dbReference>
<feature type="transmembrane region" description="Helical" evidence="13">
    <location>
        <begin position="204"/>
        <end position="222"/>
    </location>
</feature>
<feature type="transmembrane region" description="Helical" evidence="13">
    <location>
        <begin position="275"/>
        <end position="299"/>
    </location>
</feature>
<evidence type="ECO:0000256" key="7">
    <source>
        <dbReference type="ARBA" id="ARBA00022801"/>
    </source>
</evidence>
<keyword evidence="8" id="KW-0788">Thiol protease</keyword>
<dbReference type="PROSITE" id="PS50893">
    <property type="entry name" value="ABC_TRANSPORTER_2"/>
    <property type="match status" value="1"/>
</dbReference>
<evidence type="ECO:0000259" key="15">
    <source>
        <dbReference type="PROSITE" id="PS50929"/>
    </source>
</evidence>